<evidence type="ECO:0000313" key="2">
    <source>
        <dbReference type="EMBL" id="QMR41559.1"/>
    </source>
</evidence>
<protein>
    <submittedName>
        <fullName evidence="2">Uncharacterized protein</fullName>
    </submittedName>
</protein>
<proteinExistence type="predicted"/>
<accession>A0AAP9R0G9</accession>
<dbReference type="Proteomes" id="UP000514462">
    <property type="component" value="Chromosome"/>
</dbReference>
<feature type="transmembrane region" description="Helical" evidence="1">
    <location>
        <begin position="50"/>
        <end position="70"/>
    </location>
</feature>
<evidence type="ECO:0000256" key="1">
    <source>
        <dbReference type="SAM" id="Phobius"/>
    </source>
</evidence>
<dbReference type="AlphaFoldDB" id="A0AAP9R0G9"/>
<organism evidence="2 3">
    <name type="scientific">Klebsiella aerogenes</name>
    <name type="common">Enterobacter aerogenes</name>
    <dbReference type="NCBI Taxonomy" id="548"/>
    <lineage>
        <taxon>Bacteria</taxon>
        <taxon>Pseudomonadati</taxon>
        <taxon>Pseudomonadota</taxon>
        <taxon>Gammaproteobacteria</taxon>
        <taxon>Enterobacterales</taxon>
        <taxon>Enterobacteriaceae</taxon>
        <taxon>Klebsiella/Raoultella group</taxon>
        <taxon>Klebsiella</taxon>
    </lineage>
</organism>
<name>A0AAP9R0G9_KLEAE</name>
<reference evidence="3" key="1">
    <citation type="submission" date="2020-06" db="EMBL/GenBank/DDBJ databases">
        <title>REHAB project genomes.</title>
        <authorList>
            <person name="Shaw L.P."/>
        </authorList>
    </citation>
    <scope>NUCLEOTIDE SEQUENCE [LARGE SCALE GENOMIC DNA]</scope>
    <source>
        <strain evidence="3">RHBSTW-00938</strain>
    </source>
</reference>
<keyword evidence="1" id="KW-0472">Membrane</keyword>
<evidence type="ECO:0000313" key="3">
    <source>
        <dbReference type="Proteomes" id="UP000514462"/>
    </source>
</evidence>
<dbReference type="RefSeq" id="WP_182014652.1">
    <property type="nucleotide sequence ID" value="NZ_CP055904.1"/>
</dbReference>
<keyword evidence="1" id="KW-1133">Transmembrane helix</keyword>
<dbReference type="EMBL" id="CP055904">
    <property type="protein sequence ID" value="QMR41559.1"/>
    <property type="molecule type" value="Genomic_DNA"/>
</dbReference>
<sequence>MNNMAMLLKFTGRILLITLVMTVILLAGALVLRHVAPALSIPHLLHQYRYGLLAWRLCLYAAITVLWTRAYRRAGAAQRPALKRVMGWFLLLVMLNETSNALQPGGGE</sequence>
<keyword evidence="1" id="KW-0812">Transmembrane</keyword>
<gene>
    <name evidence="2" type="ORF">HV331_19565</name>
</gene>